<reference evidence="1" key="2">
    <citation type="journal article" date="2023" name="Int. J. Mol. Sci.">
        <title>De Novo Assembly and Annotation of 11 Diverse Shrub Willow (Salix) Genomes Reveals Novel Gene Organization in Sex-Linked Regions.</title>
        <authorList>
            <person name="Hyden B."/>
            <person name="Feng K."/>
            <person name="Yates T.B."/>
            <person name="Jawdy S."/>
            <person name="Cereghino C."/>
            <person name="Smart L.B."/>
            <person name="Muchero W."/>
        </authorList>
    </citation>
    <scope>NUCLEOTIDE SEQUENCE</scope>
    <source>
        <tissue evidence="1">Shoot tip</tissue>
    </source>
</reference>
<keyword evidence="2" id="KW-1185">Reference proteome</keyword>
<accession>A0ABQ9BF21</accession>
<comment type="caution">
    <text evidence="1">The sequence shown here is derived from an EMBL/GenBank/DDBJ whole genome shotgun (WGS) entry which is preliminary data.</text>
</comment>
<protein>
    <submittedName>
        <fullName evidence="1">Uncharacterized protein</fullName>
    </submittedName>
</protein>
<reference evidence="1" key="1">
    <citation type="submission" date="2022-10" db="EMBL/GenBank/DDBJ databases">
        <authorList>
            <person name="Hyden B.L."/>
            <person name="Feng K."/>
            <person name="Yates T."/>
            <person name="Jawdy S."/>
            <person name="Smart L.B."/>
            <person name="Muchero W."/>
        </authorList>
    </citation>
    <scope>NUCLEOTIDE SEQUENCE</scope>
    <source>
        <tissue evidence="1">Shoot tip</tissue>
    </source>
</reference>
<evidence type="ECO:0000313" key="2">
    <source>
        <dbReference type="Proteomes" id="UP001141253"/>
    </source>
</evidence>
<proteinExistence type="predicted"/>
<dbReference type="EMBL" id="JAPFFI010000009">
    <property type="protein sequence ID" value="KAJ6382848.1"/>
    <property type="molecule type" value="Genomic_DNA"/>
</dbReference>
<gene>
    <name evidence="1" type="ORF">OIU77_031301</name>
</gene>
<sequence>MDAVPLSHLKVFLAQLDLPVLAIFNNLTAPLFRKARRLVAESRMGTVSGTLTRIQSTLFFNNFICKHGQKTKGKKNMRIQMFFYKLHKRKGHGPIIH</sequence>
<dbReference type="Proteomes" id="UP001141253">
    <property type="component" value="Chromosome 6"/>
</dbReference>
<organism evidence="1 2">
    <name type="scientific">Salix suchowensis</name>
    <dbReference type="NCBI Taxonomy" id="1278906"/>
    <lineage>
        <taxon>Eukaryota</taxon>
        <taxon>Viridiplantae</taxon>
        <taxon>Streptophyta</taxon>
        <taxon>Embryophyta</taxon>
        <taxon>Tracheophyta</taxon>
        <taxon>Spermatophyta</taxon>
        <taxon>Magnoliopsida</taxon>
        <taxon>eudicotyledons</taxon>
        <taxon>Gunneridae</taxon>
        <taxon>Pentapetalae</taxon>
        <taxon>rosids</taxon>
        <taxon>fabids</taxon>
        <taxon>Malpighiales</taxon>
        <taxon>Salicaceae</taxon>
        <taxon>Saliceae</taxon>
        <taxon>Salix</taxon>
    </lineage>
</organism>
<evidence type="ECO:0000313" key="1">
    <source>
        <dbReference type="EMBL" id="KAJ6382848.1"/>
    </source>
</evidence>
<name>A0ABQ9BF21_9ROSI</name>